<dbReference type="AlphaFoldDB" id="A0A4R6PT29"/>
<dbReference type="EMBL" id="SNXI01000002">
    <property type="protein sequence ID" value="TDP40297.1"/>
    <property type="molecule type" value="Genomic_DNA"/>
</dbReference>
<proteinExistence type="predicted"/>
<keyword evidence="3" id="KW-1185">Reference proteome</keyword>
<accession>A0A4R6PT29</accession>
<dbReference type="InterPro" id="IPR029032">
    <property type="entry name" value="AhpD-like"/>
</dbReference>
<evidence type="ECO:0000313" key="2">
    <source>
        <dbReference type="EMBL" id="TDP40297.1"/>
    </source>
</evidence>
<reference evidence="2 3" key="1">
    <citation type="submission" date="2019-03" db="EMBL/GenBank/DDBJ databases">
        <title>Freshwater and sediment microbial communities from various areas in North America, analyzing microbe dynamics in response to fracking.</title>
        <authorList>
            <person name="Lamendella R."/>
        </authorList>
    </citation>
    <scope>NUCLEOTIDE SEQUENCE [LARGE SCALE GENOMIC DNA]</scope>
    <source>
        <strain evidence="2 3">18_TX</strain>
    </source>
</reference>
<dbReference type="Proteomes" id="UP000295531">
    <property type="component" value="Unassembled WGS sequence"/>
</dbReference>
<name>A0A4R6PT29_9GAMM</name>
<dbReference type="PANTHER" id="PTHR35446:SF3">
    <property type="entry name" value="CMD DOMAIN-CONTAINING PROTEIN"/>
    <property type="match status" value="1"/>
</dbReference>
<evidence type="ECO:0000313" key="3">
    <source>
        <dbReference type="Proteomes" id="UP000295531"/>
    </source>
</evidence>
<comment type="caution">
    <text evidence="2">The sequence shown here is derived from an EMBL/GenBank/DDBJ whole genome shotgun (WGS) entry which is preliminary data.</text>
</comment>
<dbReference type="SUPFAM" id="SSF69118">
    <property type="entry name" value="AhpD-like"/>
    <property type="match status" value="1"/>
</dbReference>
<dbReference type="Gene3D" id="1.20.1290.10">
    <property type="entry name" value="AhpD-like"/>
    <property type="match status" value="1"/>
</dbReference>
<dbReference type="RefSeq" id="WP_133538757.1">
    <property type="nucleotide sequence ID" value="NZ_SNXI01000002.1"/>
</dbReference>
<gene>
    <name evidence="2" type="ORF">DEU29_102197</name>
</gene>
<sequence>MTDFKLHDKGSAPEDSKPLLEGSEKSFGMIPNLHAVMAEAPGLLKAYQDIHELFANSSFDENELTVVWQTINVYHSCHYCVPAHTAIAKQMGADDSITRQLKNGETLDDPKLQALRIFTEALLEKRGHVEETDLRPFFDAGYGNRQVLEVILGIAQKTMSNYTNAIAQTPVDEPFQKFK</sequence>
<organism evidence="2 3">
    <name type="scientific">Idiomarina aquatica</name>
    <dbReference type="NCBI Taxonomy" id="1327752"/>
    <lineage>
        <taxon>Bacteria</taxon>
        <taxon>Pseudomonadati</taxon>
        <taxon>Pseudomonadota</taxon>
        <taxon>Gammaproteobacteria</taxon>
        <taxon>Alteromonadales</taxon>
        <taxon>Idiomarinaceae</taxon>
        <taxon>Idiomarina</taxon>
    </lineage>
</organism>
<evidence type="ECO:0000256" key="1">
    <source>
        <dbReference type="SAM" id="MobiDB-lite"/>
    </source>
</evidence>
<dbReference type="GO" id="GO:0004601">
    <property type="term" value="F:peroxidase activity"/>
    <property type="evidence" value="ECO:0007669"/>
    <property type="project" value="UniProtKB-KW"/>
</dbReference>
<dbReference type="PANTHER" id="PTHR35446">
    <property type="entry name" value="SI:CH211-175M2.5"/>
    <property type="match status" value="1"/>
</dbReference>
<protein>
    <submittedName>
        <fullName evidence="2">Putative peroxidase-related enzyme</fullName>
    </submittedName>
</protein>
<keyword evidence="2" id="KW-0560">Oxidoreductase</keyword>
<dbReference type="OrthoDB" id="9808310at2"/>
<feature type="region of interest" description="Disordered" evidence="1">
    <location>
        <begin position="1"/>
        <end position="20"/>
    </location>
</feature>
<keyword evidence="2" id="KW-0575">Peroxidase</keyword>